<dbReference type="Gene3D" id="3.60.20.30">
    <property type="entry name" value="(Glycosyl)asparaginase"/>
    <property type="match status" value="1"/>
</dbReference>
<gene>
    <name evidence="1" type="ORF">OO013_06550</name>
</gene>
<comment type="caution">
    <text evidence="1">The sequence shown here is derived from an EMBL/GenBank/DDBJ whole genome shotgun (WGS) entry which is preliminary data.</text>
</comment>
<keyword evidence="2" id="KW-1185">Reference proteome</keyword>
<reference evidence="1 2" key="1">
    <citation type="submission" date="2022-11" db="EMBL/GenBank/DDBJ databases">
        <title>The characterization of three novel Bacteroidetes species and genomic analysis of their roles in tidal elemental geochemical cycles.</title>
        <authorList>
            <person name="Ma K."/>
        </authorList>
    </citation>
    <scope>NUCLEOTIDE SEQUENCE [LARGE SCALE GENOMIC DNA]</scope>
    <source>
        <strain evidence="1 2">M17</strain>
    </source>
</reference>
<accession>A0ABT3RPJ9</accession>
<dbReference type="CDD" id="cd04701">
    <property type="entry name" value="Asparaginase_2"/>
    <property type="match status" value="1"/>
</dbReference>
<dbReference type="SUPFAM" id="SSF56235">
    <property type="entry name" value="N-terminal nucleophile aminohydrolases (Ntn hydrolases)"/>
    <property type="match status" value="1"/>
</dbReference>
<dbReference type="InterPro" id="IPR029055">
    <property type="entry name" value="Ntn_hydrolases_N"/>
</dbReference>
<dbReference type="Pfam" id="PF01112">
    <property type="entry name" value="Asparaginase_2"/>
    <property type="match status" value="1"/>
</dbReference>
<evidence type="ECO:0000313" key="2">
    <source>
        <dbReference type="Proteomes" id="UP001209885"/>
    </source>
</evidence>
<organism evidence="1 2">
    <name type="scientific">Mangrovivirga halotolerans</name>
    <dbReference type="NCBI Taxonomy" id="2993936"/>
    <lineage>
        <taxon>Bacteria</taxon>
        <taxon>Pseudomonadati</taxon>
        <taxon>Bacteroidota</taxon>
        <taxon>Cytophagia</taxon>
        <taxon>Cytophagales</taxon>
        <taxon>Mangrovivirgaceae</taxon>
        <taxon>Mangrovivirga</taxon>
    </lineage>
</organism>
<dbReference type="Proteomes" id="UP001209885">
    <property type="component" value="Unassembled WGS sequence"/>
</dbReference>
<protein>
    <submittedName>
        <fullName evidence="1">Isoaspartyl peptidase/L-asparaginase</fullName>
    </submittedName>
</protein>
<evidence type="ECO:0000313" key="1">
    <source>
        <dbReference type="EMBL" id="MCX2743517.1"/>
    </source>
</evidence>
<proteinExistence type="predicted"/>
<dbReference type="PANTHER" id="PTHR10188:SF6">
    <property type="entry name" value="N(4)-(BETA-N-ACETYLGLUCOSAMINYL)-L-ASPARAGINASE"/>
    <property type="match status" value="1"/>
</dbReference>
<sequence length="312" mass="33843">MSKNTRYALAIHGGAGTILKDHMTSEKENAYRKALEIALKNGEKILKEGGSASDAVTEAVASMEDSELFNAGKGSVFTHNEDHELEASIMDGKTLNAGAICSVKHIKNPVKLSRMIMDDPEFVFLAGKGAEEYAEKKGFKLVNNDYFYSEFRYNQLKSVKNQGTMKLDHDSDKKFGTVGAVAIDKNGNIAGATSTGGLTNKKYGRIGDSPVIGSGVYADNETCAISCTGYGEFFLRAVTAYDIAAIMKYKKTSLQKAADEVIIEKMTKFGGEGGIIGIDSLGNIVFSFNSEGMYRGMVKEGEELKTMIYKEN</sequence>
<dbReference type="EMBL" id="JAPFQN010000003">
    <property type="protein sequence ID" value="MCX2743517.1"/>
    <property type="molecule type" value="Genomic_DNA"/>
</dbReference>
<name>A0ABT3RPJ9_9BACT</name>
<dbReference type="PANTHER" id="PTHR10188">
    <property type="entry name" value="L-ASPARAGINASE"/>
    <property type="match status" value="1"/>
</dbReference>
<dbReference type="RefSeq" id="WP_266055900.1">
    <property type="nucleotide sequence ID" value="NZ_JAPFQN010000003.1"/>
</dbReference>
<dbReference type="InterPro" id="IPR000246">
    <property type="entry name" value="Peptidase_T2"/>
</dbReference>